<evidence type="ECO:0000313" key="3">
    <source>
        <dbReference type="Proteomes" id="UP000032458"/>
    </source>
</evidence>
<reference evidence="2 3" key="1">
    <citation type="submission" date="2014-09" db="EMBL/GenBank/DDBJ databases">
        <title>Draft genome sequence of Streptomyces natalensis ATCC 27448, producer of the antifungal pimaricin.</title>
        <authorList>
            <person name="Mendes M.V."/>
            <person name="Beites T."/>
            <person name="Pires S."/>
            <person name="Santos C.L."/>
            <person name="Moradas-Ferreira P."/>
        </authorList>
    </citation>
    <scope>NUCLEOTIDE SEQUENCE [LARGE SCALE GENOMIC DNA]</scope>
    <source>
        <strain evidence="2 3">ATCC 27448</strain>
    </source>
</reference>
<dbReference type="InterPro" id="IPR025238">
    <property type="entry name" value="DUF4184"/>
</dbReference>
<gene>
    <name evidence="2" type="ORF">SNA_09955</name>
</gene>
<keyword evidence="1" id="KW-1133">Transmembrane helix</keyword>
<name>A0A0D7CSF0_9ACTN</name>
<accession>A0A0D7CSF0</accession>
<dbReference type="Pfam" id="PF13803">
    <property type="entry name" value="DUF4184"/>
    <property type="match status" value="1"/>
</dbReference>
<dbReference type="Proteomes" id="UP000032458">
    <property type="component" value="Unassembled WGS sequence"/>
</dbReference>
<feature type="transmembrane region" description="Helical" evidence="1">
    <location>
        <begin position="247"/>
        <end position="269"/>
    </location>
</feature>
<feature type="transmembrane region" description="Helical" evidence="1">
    <location>
        <begin position="115"/>
        <end position="135"/>
    </location>
</feature>
<keyword evidence="3" id="KW-1185">Reference proteome</keyword>
<dbReference type="PATRIC" id="fig|1240678.4.peg.2075"/>
<keyword evidence="1" id="KW-0812">Transmembrane</keyword>
<dbReference type="RefSeq" id="WP_044364303.1">
    <property type="nucleotide sequence ID" value="NZ_JRKI01000010.1"/>
</dbReference>
<comment type="caution">
    <text evidence="2">The sequence shown here is derived from an EMBL/GenBank/DDBJ whole genome shotgun (WGS) entry which is preliminary data.</text>
</comment>
<feature type="transmembrane region" description="Helical" evidence="1">
    <location>
        <begin position="209"/>
        <end position="227"/>
    </location>
</feature>
<feature type="transmembrane region" description="Helical" evidence="1">
    <location>
        <begin position="63"/>
        <end position="81"/>
    </location>
</feature>
<evidence type="ECO:0000313" key="2">
    <source>
        <dbReference type="EMBL" id="KIZ18322.1"/>
    </source>
</evidence>
<protein>
    <submittedName>
        <fullName evidence="2">Membrane protein</fullName>
    </submittedName>
</protein>
<dbReference type="EMBL" id="JRKI01000010">
    <property type="protein sequence ID" value="KIZ18322.1"/>
    <property type="molecule type" value="Genomic_DNA"/>
</dbReference>
<dbReference type="AlphaFoldDB" id="A0A0D7CSF0"/>
<keyword evidence="1" id="KW-0472">Membrane</keyword>
<feature type="transmembrane region" description="Helical" evidence="1">
    <location>
        <begin position="161"/>
        <end position="182"/>
    </location>
</feature>
<sequence>MPFTLSHAAAVLPAIRRTGEGRGPLIASALVAGAFAPDLPYYADTVVPGGMEFGEVTHGLPGVLTVDVGLTAVLVAGWLLVREPLLALLPRAWQGRAYAFARGRPWRPRGPRQRAALAGGFFLSAVLGGATHVVWDAFTHPGRWGTRLVPVLNEPVGGRPVAAYLQSGTSALALAALGWFLWTALRRGRAGSGAPPAAVPALSGRQRPVLTAWLVLCVLAGAAHRTLRAYAVYGGAVGWFDYVPSALFGAGAGLVVGLLGLGVAVRLPLRRRTHAAAGRRGPV</sequence>
<organism evidence="2 3">
    <name type="scientific">Streptomyces natalensis ATCC 27448</name>
    <dbReference type="NCBI Taxonomy" id="1240678"/>
    <lineage>
        <taxon>Bacteria</taxon>
        <taxon>Bacillati</taxon>
        <taxon>Actinomycetota</taxon>
        <taxon>Actinomycetes</taxon>
        <taxon>Kitasatosporales</taxon>
        <taxon>Streptomycetaceae</taxon>
        <taxon>Streptomyces</taxon>
    </lineage>
</organism>
<proteinExistence type="predicted"/>
<evidence type="ECO:0000256" key="1">
    <source>
        <dbReference type="SAM" id="Phobius"/>
    </source>
</evidence>